<dbReference type="InterPro" id="IPR018392">
    <property type="entry name" value="LysM"/>
</dbReference>
<dbReference type="AlphaFoldDB" id="A0A933E9W1"/>
<name>A0A933E9W1_UNCTE</name>
<dbReference type="InterPro" id="IPR036779">
    <property type="entry name" value="LysM_dom_sf"/>
</dbReference>
<dbReference type="PROSITE" id="PS51782">
    <property type="entry name" value="LYSM"/>
    <property type="match status" value="1"/>
</dbReference>
<evidence type="ECO:0000313" key="4">
    <source>
        <dbReference type="Proteomes" id="UP000752292"/>
    </source>
</evidence>
<organism evidence="3 4">
    <name type="scientific">Tectimicrobiota bacterium</name>
    <dbReference type="NCBI Taxonomy" id="2528274"/>
    <lineage>
        <taxon>Bacteria</taxon>
        <taxon>Pseudomonadati</taxon>
        <taxon>Nitrospinota/Tectimicrobiota group</taxon>
        <taxon>Candidatus Tectimicrobiota</taxon>
    </lineage>
</organism>
<reference evidence="3" key="1">
    <citation type="submission" date="2020-07" db="EMBL/GenBank/DDBJ databases">
        <title>Huge and variable diversity of episymbiotic CPR bacteria and DPANN archaea in groundwater ecosystems.</title>
        <authorList>
            <person name="He C.Y."/>
            <person name="Keren R."/>
            <person name="Whittaker M."/>
            <person name="Farag I.F."/>
            <person name="Doudna J."/>
            <person name="Cate J.H.D."/>
            <person name="Banfield J.F."/>
        </authorList>
    </citation>
    <scope>NUCLEOTIDE SEQUENCE</scope>
    <source>
        <strain evidence="3">NC_groundwater_1370_Ag_S-0.2um_69_93</strain>
    </source>
</reference>
<dbReference type="SMART" id="SM00257">
    <property type="entry name" value="LysM"/>
    <property type="match status" value="3"/>
</dbReference>
<comment type="caution">
    <text evidence="3">The sequence shown here is derived from an EMBL/GenBank/DDBJ whole genome shotgun (WGS) entry which is preliminary data.</text>
</comment>
<dbReference type="Proteomes" id="UP000752292">
    <property type="component" value="Unassembled WGS sequence"/>
</dbReference>
<dbReference type="PANTHER" id="PTHR33734:SF22">
    <property type="entry name" value="MEMBRANE-BOUND LYTIC MUREIN TRANSGLYCOSYLASE D"/>
    <property type="match status" value="1"/>
</dbReference>
<dbReference type="CDD" id="cd00118">
    <property type="entry name" value="LysM"/>
    <property type="match status" value="1"/>
</dbReference>
<gene>
    <name evidence="3" type="ORF">HY618_02885</name>
</gene>
<dbReference type="Gene3D" id="3.10.350.10">
    <property type="entry name" value="LysM domain"/>
    <property type="match status" value="1"/>
</dbReference>
<sequence>ASGGVRPLSAQEKDGAGWAFVAPGDTQSGLARRHKVSVQDLMAANGLHDALIHPGDRLLVPQGAASRKKEAAPLQVAAAKPPASGGEVSAKGAPATPKPGAEKLQGAAPETKEAPAAPEEEPRLVREDQAPPIDWLEGVTAQEEPADRLPVQAAGLPVLSAGEKVRPRPEAAPKSNAQEPVSPLREEALREALSVSATGKDRIGRVHIQENETISHFAEWLEVSPARLHRLNGLRQGRAMPMGRELKVPLDRVSSADFLERRLSYHRSLKEKFERKYEVAGTVRHKLAPKENVWTLVTQTYRIPLWLVQGYNPGKNLRRLVAGEEIVVPLVKPR</sequence>
<proteinExistence type="predicted"/>
<feature type="domain" description="LysM" evidence="2">
    <location>
        <begin position="17"/>
        <end position="60"/>
    </location>
</feature>
<evidence type="ECO:0000256" key="1">
    <source>
        <dbReference type="SAM" id="MobiDB-lite"/>
    </source>
</evidence>
<protein>
    <submittedName>
        <fullName evidence="3">LysM peptidoglycan-binding domain-containing protein</fullName>
    </submittedName>
</protein>
<feature type="compositionally biased region" description="Low complexity" evidence="1">
    <location>
        <begin position="90"/>
        <end position="99"/>
    </location>
</feature>
<dbReference type="PANTHER" id="PTHR33734">
    <property type="entry name" value="LYSM DOMAIN-CONTAINING GPI-ANCHORED PROTEIN 2"/>
    <property type="match status" value="1"/>
</dbReference>
<feature type="region of interest" description="Disordered" evidence="1">
    <location>
        <begin position="160"/>
        <end position="183"/>
    </location>
</feature>
<evidence type="ECO:0000259" key="2">
    <source>
        <dbReference type="PROSITE" id="PS51782"/>
    </source>
</evidence>
<evidence type="ECO:0000313" key="3">
    <source>
        <dbReference type="EMBL" id="MBI4251379.1"/>
    </source>
</evidence>
<dbReference type="EMBL" id="JACQRX010000128">
    <property type="protein sequence ID" value="MBI4251379.1"/>
    <property type="molecule type" value="Genomic_DNA"/>
</dbReference>
<feature type="region of interest" description="Disordered" evidence="1">
    <location>
        <begin position="62"/>
        <end position="126"/>
    </location>
</feature>
<accession>A0A933E9W1</accession>
<dbReference type="Pfam" id="PF01476">
    <property type="entry name" value="LysM"/>
    <property type="match status" value="1"/>
</dbReference>
<dbReference type="SUPFAM" id="SSF54106">
    <property type="entry name" value="LysM domain"/>
    <property type="match status" value="1"/>
</dbReference>
<feature type="non-terminal residue" evidence="3">
    <location>
        <position position="1"/>
    </location>
</feature>